<reference evidence="1 2" key="1">
    <citation type="submission" date="2024-09" db="EMBL/GenBank/DDBJ databases">
        <authorList>
            <person name="Makale K.P.P."/>
            <person name="Makhzoum A."/>
            <person name="Rantong G."/>
            <person name="Rahube T.O."/>
        </authorList>
    </citation>
    <scope>NUCLEOTIDE SEQUENCE [LARGE SCALE GENOMIC DNA]</scope>
    <source>
        <strain evidence="1 2">KM_D13</strain>
    </source>
</reference>
<dbReference type="Pfam" id="PF06224">
    <property type="entry name" value="AlkZ-like"/>
    <property type="match status" value="1"/>
</dbReference>
<protein>
    <submittedName>
        <fullName evidence="1">Winged helix DNA-binding domain-containing protein</fullName>
    </submittedName>
</protein>
<organism evidence="1 2">
    <name type="scientific">Paenibacillus oleatilyticus</name>
    <dbReference type="NCBI Taxonomy" id="2594886"/>
    <lineage>
        <taxon>Bacteria</taxon>
        <taxon>Bacillati</taxon>
        <taxon>Bacillota</taxon>
        <taxon>Bacilli</taxon>
        <taxon>Bacillales</taxon>
        <taxon>Paenibacillaceae</taxon>
        <taxon>Paenibacillus</taxon>
    </lineage>
</organism>
<keyword evidence="1" id="KW-0238">DNA-binding</keyword>
<name>A0ABV4UWV8_9BACL</name>
<dbReference type="PANTHER" id="PTHR38479:SF2">
    <property type="entry name" value="WINGED HELIX DNA-BINDING DOMAIN-CONTAINING PROTEIN"/>
    <property type="match status" value="1"/>
</dbReference>
<dbReference type="RefSeq" id="WP_373948177.1">
    <property type="nucleotide sequence ID" value="NZ_JBHDLN010000001.1"/>
</dbReference>
<keyword evidence="2" id="KW-1185">Reference proteome</keyword>
<evidence type="ECO:0000313" key="2">
    <source>
        <dbReference type="Proteomes" id="UP001575622"/>
    </source>
</evidence>
<dbReference type="GO" id="GO:0003677">
    <property type="term" value="F:DNA binding"/>
    <property type="evidence" value="ECO:0007669"/>
    <property type="project" value="UniProtKB-KW"/>
</dbReference>
<proteinExistence type="predicted"/>
<dbReference type="EMBL" id="JBHDLN010000001">
    <property type="protein sequence ID" value="MFB0840881.1"/>
    <property type="molecule type" value="Genomic_DNA"/>
</dbReference>
<sequence length="389" mass="42938">MQIQPQPNAANGPLGETSIPVLGARALNRALLARQLLLQRADMPVEDALEHLVGMQAQAPNPPYFGLWTRLRGFRQDDLSRLLLDRRAVRIALMRSTIHLVTARDSLILRPLMQSVYERGLSGSYGRRLTGLDLEAVAAAGRILVEEQPLTLGELGKLLREQWPDREPAALANAVRALVPLVQVPPRGIWGDGGQAAHTSAEAWLGQSLASAPSLEETILRYLAAFGPATVKDMQVWSGLTRLRETIDRLRPSLTVYRSEDGSELFDVPGAPLPAPDTPAPPRFLGEFDNMLLSCADRTRILADEYRPLVFTENGIIRSTILIDGFVRGIWRIVRQRRTATLVIEPFEPLSAEDCEAMAEEGRGLLDFAAADADIRDIQFVSPEPRSQL</sequence>
<gene>
    <name evidence="1" type="ORF">ACEU3E_01735</name>
</gene>
<dbReference type="PANTHER" id="PTHR38479">
    <property type="entry name" value="LMO0824 PROTEIN"/>
    <property type="match status" value="1"/>
</dbReference>
<dbReference type="InterPro" id="IPR009351">
    <property type="entry name" value="AlkZ-like"/>
</dbReference>
<comment type="caution">
    <text evidence="1">The sequence shown here is derived from an EMBL/GenBank/DDBJ whole genome shotgun (WGS) entry which is preliminary data.</text>
</comment>
<evidence type="ECO:0000313" key="1">
    <source>
        <dbReference type="EMBL" id="MFB0840881.1"/>
    </source>
</evidence>
<accession>A0ABV4UWV8</accession>
<dbReference type="Proteomes" id="UP001575622">
    <property type="component" value="Unassembled WGS sequence"/>
</dbReference>